<feature type="domain" description="OmpA-like" evidence="6">
    <location>
        <begin position="52"/>
        <end position="169"/>
    </location>
</feature>
<dbReference type="InterPro" id="IPR006664">
    <property type="entry name" value="OMP_bac"/>
</dbReference>
<dbReference type="AlphaFoldDB" id="A0A240EFF0"/>
<dbReference type="PRINTS" id="PR01021">
    <property type="entry name" value="OMPADOMAIN"/>
</dbReference>
<protein>
    <submittedName>
        <fullName evidence="7">Putative lipoprotein YiaD</fullName>
    </submittedName>
</protein>
<dbReference type="Gene3D" id="3.30.1330.60">
    <property type="entry name" value="OmpA-like domain"/>
    <property type="match status" value="1"/>
</dbReference>
<evidence type="ECO:0000259" key="6">
    <source>
        <dbReference type="PROSITE" id="PS51123"/>
    </source>
</evidence>
<dbReference type="InterPro" id="IPR036737">
    <property type="entry name" value="OmpA-like_sf"/>
</dbReference>
<dbReference type="CDD" id="cd07185">
    <property type="entry name" value="OmpA_C-like"/>
    <property type="match status" value="1"/>
</dbReference>
<evidence type="ECO:0000256" key="3">
    <source>
        <dbReference type="ARBA" id="ARBA00023237"/>
    </source>
</evidence>
<dbReference type="GO" id="GO:0009279">
    <property type="term" value="C:cell outer membrane"/>
    <property type="evidence" value="ECO:0007669"/>
    <property type="project" value="UniProtKB-SubCell"/>
</dbReference>
<evidence type="ECO:0000256" key="2">
    <source>
        <dbReference type="ARBA" id="ARBA00023136"/>
    </source>
</evidence>
<dbReference type="PROSITE" id="PS51123">
    <property type="entry name" value="OMPA_2"/>
    <property type="match status" value="1"/>
</dbReference>
<comment type="subcellular location">
    <subcellularLocation>
        <location evidence="1">Cell outer membrane</location>
    </subcellularLocation>
</comment>
<gene>
    <name evidence="7" type="primary">yiaD_2</name>
    <name evidence="7" type="ORF">VTH8203_00852</name>
</gene>
<dbReference type="InterPro" id="IPR006665">
    <property type="entry name" value="OmpA-like"/>
</dbReference>
<evidence type="ECO:0000313" key="7">
    <source>
        <dbReference type="EMBL" id="SNX47251.1"/>
    </source>
</evidence>
<feature type="chain" id="PRO_5013167718" evidence="5">
    <location>
        <begin position="19"/>
        <end position="173"/>
    </location>
</feature>
<dbReference type="Proteomes" id="UP000219336">
    <property type="component" value="Unassembled WGS sequence"/>
</dbReference>
<keyword evidence="7" id="KW-0449">Lipoprotein</keyword>
<dbReference type="PANTHER" id="PTHR30329">
    <property type="entry name" value="STATOR ELEMENT OF FLAGELLAR MOTOR COMPLEX"/>
    <property type="match status" value="1"/>
</dbReference>
<dbReference type="OrthoDB" id="9782229at2"/>
<evidence type="ECO:0000313" key="8">
    <source>
        <dbReference type="Proteomes" id="UP000219336"/>
    </source>
</evidence>
<accession>A0A240EFF0</accession>
<evidence type="ECO:0000256" key="1">
    <source>
        <dbReference type="ARBA" id="ARBA00004442"/>
    </source>
</evidence>
<dbReference type="PANTHER" id="PTHR30329:SF21">
    <property type="entry name" value="LIPOPROTEIN YIAD-RELATED"/>
    <property type="match status" value="1"/>
</dbReference>
<sequence length="173" mass="19332">MKKIGLFIGLVTLTGAVAANEIVDYSATPYINNQYVVLKDIFKNLKITQKNNGEITIVIPMDYGFQTGKSALKRPMQDQLALFSQFLNTYPESTIRIYGHTDNVGSAASNLKLGFSRARSVENVLVSNNVHQFRITTRSEGEEVPACSNSTPKGRECNRRVEMVLRVDKPQLF</sequence>
<evidence type="ECO:0000256" key="5">
    <source>
        <dbReference type="SAM" id="SignalP"/>
    </source>
</evidence>
<evidence type="ECO:0000256" key="4">
    <source>
        <dbReference type="PROSITE-ProRule" id="PRU00473"/>
    </source>
</evidence>
<keyword evidence="2 4" id="KW-0472">Membrane</keyword>
<name>A0A240EFF0_9VIBR</name>
<dbReference type="InterPro" id="IPR050330">
    <property type="entry name" value="Bact_OuterMem_StrucFunc"/>
</dbReference>
<dbReference type="Pfam" id="PF00691">
    <property type="entry name" value="OmpA"/>
    <property type="match status" value="1"/>
</dbReference>
<reference evidence="8" key="1">
    <citation type="submission" date="2016-06" db="EMBL/GenBank/DDBJ databases">
        <authorList>
            <person name="Rodrigo-Torres L."/>
            <person name="Arahal R.D."/>
            <person name="Lucena T."/>
        </authorList>
    </citation>
    <scope>NUCLEOTIDE SEQUENCE [LARGE SCALE GENOMIC DNA]</scope>
    <source>
        <strain evidence="8">CECT8203</strain>
    </source>
</reference>
<keyword evidence="5" id="KW-0732">Signal</keyword>
<keyword evidence="8" id="KW-1185">Reference proteome</keyword>
<feature type="signal peptide" evidence="5">
    <location>
        <begin position="1"/>
        <end position="18"/>
    </location>
</feature>
<dbReference type="EMBL" id="OANU01000006">
    <property type="protein sequence ID" value="SNX47251.1"/>
    <property type="molecule type" value="Genomic_DNA"/>
</dbReference>
<organism evidence="7 8">
    <name type="scientific">Vibrio thalassae</name>
    <dbReference type="NCBI Taxonomy" id="1243014"/>
    <lineage>
        <taxon>Bacteria</taxon>
        <taxon>Pseudomonadati</taxon>
        <taxon>Pseudomonadota</taxon>
        <taxon>Gammaproteobacteria</taxon>
        <taxon>Vibrionales</taxon>
        <taxon>Vibrionaceae</taxon>
        <taxon>Vibrio</taxon>
    </lineage>
</organism>
<dbReference type="SUPFAM" id="SSF103088">
    <property type="entry name" value="OmpA-like"/>
    <property type="match status" value="1"/>
</dbReference>
<keyword evidence="3" id="KW-0998">Cell outer membrane</keyword>
<dbReference type="RefSeq" id="WP_096992542.1">
    <property type="nucleotide sequence ID" value="NZ_JBHSII010000006.1"/>
</dbReference>
<proteinExistence type="predicted"/>